<name>A0A2R5LEW8_9ACAR</name>
<organism evidence="3">
    <name type="scientific">Ornithodoros turicata</name>
    <dbReference type="NCBI Taxonomy" id="34597"/>
    <lineage>
        <taxon>Eukaryota</taxon>
        <taxon>Metazoa</taxon>
        <taxon>Ecdysozoa</taxon>
        <taxon>Arthropoda</taxon>
        <taxon>Chelicerata</taxon>
        <taxon>Arachnida</taxon>
        <taxon>Acari</taxon>
        <taxon>Parasitiformes</taxon>
        <taxon>Ixodida</taxon>
        <taxon>Ixodoidea</taxon>
        <taxon>Argasidae</taxon>
        <taxon>Ornithodorinae</taxon>
        <taxon>Ornithodoros</taxon>
    </lineage>
</organism>
<protein>
    <submittedName>
        <fullName evidence="3">Putative conserved secreted protein</fullName>
    </submittedName>
</protein>
<dbReference type="AlphaFoldDB" id="A0A2R5LEW8"/>
<evidence type="ECO:0000256" key="2">
    <source>
        <dbReference type="SAM" id="SignalP"/>
    </source>
</evidence>
<feature type="region of interest" description="Disordered" evidence="1">
    <location>
        <begin position="109"/>
        <end position="128"/>
    </location>
</feature>
<reference evidence="3" key="1">
    <citation type="submission" date="2018-03" db="EMBL/GenBank/DDBJ databases">
        <title>The relapsing fever spirochete Borrelia turicatae persists in the highly oxidative environment of its soft-bodied tick vector.</title>
        <authorList>
            <person name="Bourret T.J."/>
            <person name="Boyle W.K."/>
            <person name="Valenzuela J.G."/>
            <person name="Oliveira F."/>
            <person name="Lopez J.E."/>
        </authorList>
    </citation>
    <scope>NUCLEOTIDE SEQUENCE</scope>
    <source>
        <strain evidence="3">Kansas strain/isolate</strain>
        <tissue evidence="3">Salivary glands</tissue>
    </source>
</reference>
<proteinExistence type="predicted"/>
<evidence type="ECO:0000313" key="3">
    <source>
        <dbReference type="EMBL" id="MBY08061.1"/>
    </source>
</evidence>
<dbReference type="EMBL" id="GGLE01003935">
    <property type="protein sequence ID" value="MBY08061.1"/>
    <property type="molecule type" value="Transcribed_RNA"/>
</dbReference>
<evidence type="ECO:0000256" key="1">
    <source>
        <dbReference type="SAM" id="MobiDB-lite"/>
    </source>
</evidence>
<feature type="chain" id="PRO_5015314773" evidence="2">
    <location>
        <begin position="16"/>
        <end position="128"/>
    </location>
</feature>
<keyword evidence="2" id="KW-0732">Signal</keyword>
<sequence>MKLLYVLCLLPVVHGINIYITAETEPKETNSDGIRVQYGCDEQKKLPREDWGNATVFPHKCRYFCNRGSVPVLYGYYEQFTPCWDGTTERKTGTCIYSRVTKPSIRCDTNQPAVTSPPKTATMTELPS</sequence>
<feature type="signal peptide" evidence="2">
    <location>
        <begin position="1"/>
        <end position="15"/>
    </location>
</feature>
<accession>A0A2R5LEW8</accession>